<dbReference type="InterPro" id="IPR036163">
    <property type="entry name" value="HMA_dom_sf"/>
</dbReference>
<dbReference type="InterPro" id="IPR036188">
    <property type="entry name" value="FAD/NAD-bd_sf"/>
</dbReference>
<evidence type="ECO:0000256" key="15">
    <source>
        <dbReference type="ARBA" id="ARBA00048984"/>
    </source>
</evidence>
<feature type="binding site" evidence="17">
    <location>
        <position position="399"/>
    </location>
    <ligand>
        <name>FAD</name>
        <dbReference type="ChEBI" id="CHEBI:57692"/>
    </ligand>
</feature>
<evidence type="ECO:0000259" key="20">
    <source>
        <dbReference type="PROSITE" id="PS50846"/>
    </source>
</evidence>
<keyword evidence="11 16" id="KW-0560">Oxidoreductase</keyword>
<dbReference type="GO" id="GO:0050787">
    <property type="term" value="P:detoxification of mercury ion"/>
    <property type="evidence" value="ECO:0007669"/>
    <property type="project" value="InterPro"/>
</dbReference>
<dbReference type="GO" id="GO:0050660">
    <property type="term" value="F:flavin adenine dinucleotide binding"/>
    <property type="evidence" value="ECO:0007669"/>
    <property type="project" value="UniProtKB-UniRule"/>
</dbReference>
<comment type="catalytic activity">
    <reaction evidence="15 16 19">
        <text>Hg + NADP(+) + H(+) = Hg(2+) + NADPH</text>
        <dbReference type="Rhea" id="RHEA:23856"/>
        <dbReference type="ChEBI" id="CHEBI:15378"/>
        <dbReference type="ChEBI" id="CHEBI:16170"/>
        <dbReference type="ChEBI" id="CHEBI:16793"/>
        <dbReference type="ChEBI" id="CHEBI:57783"/>
        <dbReference type="ChEBI" id="CHEBI:58349"/>
        <dbReference type="EC" id="1.16.1.1"/>
    </reaction>
</comment>
<dbReference type="InterPro" id="IPR006121">
    <property type="entry name" value="HMA_dom"/>
</dbReference>
<dbReference type="Pfam" id="PF07992">
    <property type="entry name" value="Pyr_redox_2"/>
    <property type="match status" value="1"/>
</dbReference>
<organism evidence="21">
    <name type="scientific">Proteus mirabilis</name>
    <dbReference type="NCBI Taxonomy" id="584"/>
    <lineage>
        <taxon>Bacteria</taxon>
        <taxon>Pseudomonadati</taxon>
        <taxon>Pseudomonadota</taxon>
        <taxon>Gammaproteobacteria</taxon>
        <taxon>Enterobacterales</taxon>
        <taxon>Morganellaceae</taxon>
        <taxon>Proteus</taxon>
    </lineage>
</organism>
<feature type="binding site" evidence="17">
    <location>
        <begin position="236"/>
        <end position="238"/>
    </location>
    <ligand>
        <name>FAD</name>
        <dbReference type="ChEBI" id="CHEBI:57692"/>
    </ligand>
</feature>
<evidence type="ECO:0000256" key="2">
    <source>
        <dbReference type="ARBA" id="ARBA00011738"/>
    </source>
</evidence>
<feature type="binding site" evidence="17">
    <location>
        <position position="142"/>
    </location>
    <ligand>
        <name>FAD</name>
        <dbReference type="ChEBI" id="CHEBI:57692"/>
    </ligand>
</feature>
<keyword evidence="6 16" id="KW-0285">Flavoprotein</keyword>
<evidence type="ECO:0000256" key="10">
    <source>
        <dbReference type="ARBA" id="ARBA00022914"/>
    </source>
</evidence>
<protein>
    <recommendedName>
        <fullName evidence="4 16">Mercuric reductase</fullName>
        <ecNumber evidence="3 16">1.16.1.1</ecNumber>
    </recommendedName>
    <alternativeName>
        <fullName evidence="14 16">Hg(II) reductase</fullName>
    </alternativeName>
</protein>
<dbReference type="SUPFAM" id="SSF55008">
    <property type="entry name" value="HMA, heavy metal-associated domain"/>
    <property type="match status" value="1"/>
</dbReference>
<comment type="function">
    <text evidence="16">Resistance to Hg(2+) in bacteria appears to be governed by a specialized system which includes mercuric reductase. MerA protein is responsible for volatilizing mercury as Hg(0).</text>
</comment>
<evidence type="ECO:0000256" key="11">
    <source>
        <dbReference type="ARBA" id="ARBA00023002"/>
    </source>
</evidence>
<dbReference type="PANTHER" id="PTHR43014">
    <property type="entry name" value="MERCURIC REDUCTASE"/>
    <property type="match status" value="1"/>
</dbReference>
<evidence type="ECO:0000313" key="21">
    <source>
        <dbReference type="EMBL" id="APO16913.1"/>
    </source>
</evidence>
<dbReference type="EC" id="1.16.1.1" evidence="3 16"/>
<reference evidence="21" key="1">
    <citation type="journal article" date="2016" name="Sci. Rep.">
        <title>SXT/R391 integrative and conjugative elements in Proteus species reveal abundant genetic diversity and multidrug resistance.</title>
        <authorList>
            <person name="Li X."/>
            <person name="Du Y."/>
            <person name="Du P."/>
            <person name="Dai H."/>
            <person name="Fang Y."/>
            <person name="Li Z."/>
            <person name="Lv N."/>
            <person name="Zhu B."/>
            <person name="Kan B."/>
            <person name="Wang D."/>
        </authorList>
    </citation>
    <scope>NUCLEOTIDE SEQUENCE</scope>
    <source>
        <strain evidence="21">09MAS2407</strain>
        <strain evidence="22">09MAS2410</strain>
        <strain evidence="23">09MAS2416</strain>
    </source>
</reference>
<dbReference type="NCBIfam" id="NF010311">
    <property type="entry name" value="PRK13748.1"/>
    <property type="match status" value="1"/>
</dbReference>
<dbReference type="EMBL" id="KX243405">
    <property type="protein sequence ID" value="APO16913.1"/>
    <property type="molecule type" value="Genomic_DNA"/>
</dbReference>
<gene>
    <name evidence="19 21" type="primary">merA</name>
</gene>
<dbReference type="PROSITE" id="PS00076">
    <property type="entry name" value="PYRIDINE_REDOX_1"/>
    <property type="match status" value="1"/>
</dbReference>
<keyword evidence="13" id="KW-0676">Redox-active center</keyword>
<evidence type="ECO:0000256" key="3">
    <source>
        <dbReference type="ARBA" id="ARBA00012661"/>
    </source>
</evidence>
<comment type="similarity">
    <text evidence="1 16 19">Belongs to the class-I pyridine nucleotide-disulfide oxidoreductase family.</text>
</comment>
<dbReference type="Gene3D" id="3.30.70.100">
    <property type="match status" value="1"/>
</dbReference>
<keyword evidence="10 16" id="KW-0476">Mercury</keyword>
<evidence type="ECO:0000313" key="23">
    <source>
        <dbReference type="EMBL" id="APO17086.1"/>
    </source>
</evidence>
<dbReference type="GO" id="GO:0045340">
    <property type="term" value="F:mercury ion binding"/>
    <property type="evidence" value="ECO:0007669"/>
    <property type="project" value="InterPro"/>
</dbReference>
<dbReference type="InterPro" id="IPR004099">
    <property type="entry name" value="Pyr_nucl-diS_OxRdtase_dimer"/>
</dbReference>
<feature type="binding site" evidence="17">
    <location>
        <begin position="273"/>
        <end position="280"/>
    </location>
    <ligand>
        <name>NAD(+)</name>
        <dbReference type="ChEBI" id="CHEBI:57540"/>
    </ligand>
</feature>
<dbReference type="InterPro" id="IPR017969">
    <property type="entry name" value="Heavy-metal-associated_CS"/>
</dbReference>
<dbReference type="InterPro" id="IPR016156">
    <property type="entry name" value="FAD/NAD-linked_Rdtase_dimer_sf"/>
</dbReference>
<evidence type="ECO:0000256" key="19">
    <source>
        <dbReference type="RuleBase" id="RU361223"/>
    </source>
</evidence>
<evidence type="ECO:0000256" key="1">
    <source>
        <dbReference type="ARBA" id="ARBA00007532"/>
    </source>
</evidence>
<dbReference type="InterPro" id="IPR023753">
    <property type="entry name" value="FAD/NAD-binding_dom"/>
</dbReference>
<dbReference type="Pfam" id="PF00403">
    <property type="entry name" value="HMA"/>
    <property type="match status" value="1"/>
</dbReference>
<keyword evidence="17" id="KW-0520">NAD</keyword>
<dbReference type="PIRSF" id="PIRSF000350">
    <property type="entry name" value="Mercury_reductase_MerA"/>
    <property type="match status" value="1"/>
</dbReference>
<dbReference type="PROSITE" id="PS01047">
    <property type="entry name" value="HMA_1"/>
    <property type="match status" value="1"/>
</dbReference>
<dbReference type="GO" id="GO:0016668">
    <property type="term" value="F:oxidoreductase activity, acting on a sulfur group of donors, NAD(P) as acceptor"/>
    <property type="evidence" value="ECO:0007669"/>
    <property type="project" value="UniProtKB-UniRule"/>
</dbReference>
<dbReference type="SMR" id="A0A1L5JN69"/>
<name>A0A1L5JN69_PROMI</name>
<accession>A0A1L5JN69</accession>
<dbReference type="RefSeq" id="WP_028867977.1">
    <property type="nucleotide sequence ID" value="NZ_CP066833.1"/>
</dbReference>
<evidence type="ECO:0000256" key="7">
    <source>
        <dbReference type="ARBA" id="ARBA00022723"/>
    </source>
</evidence>
<comment type="cofactor">
    <cofactor evidence="16 17 19">
        <name>FAD</name>
        <dbReference type="ChEBI" id="CHEBI:57692"/>
    </cofactor>
    <text evidence="16 17 19">Binds 1 FAD per subunit.</text>
</comment>
<dbReference type="CDD" id="cd00371">
    <property type="entry name" value="HMA"/>
    <property type="match status" value="1"/>
</dbReference>
<dbReference type="FunFam" id="3.30.390.30:FF:000001">
    <property type="entry name" value="Dihydrolipoyl dehydrogenase"/>
    <property type="match status" value="1"/>
</dbReference>
<dbReference type="Pfam" id="PF02852">
    <property type="entry name" value="Pyr_redox_dim"/>
    <property type="match status" value="1"/>
</dbReference>
<dbReference type="PANTHER" id="PTHR43014:SF2">
    <property type="entry name" value="MERCURIC REDUCTASE"/>
    <property type="match status" value="1"/>
</dbReference>
<dbReference type="SUPFAM" id="SSF51905">
    <property type="entry name" value="FAD/NAD(P)-binding domain"/>
    <property type="match status" value="1"/>
</dbReference>
<dbReference type="PRINTS" id="PR00945">
    <property type="entry name" value="HGRDTASE"/>
</dbReference>
<dbReference type="InterPro" id="IPR001100">
    <property type="entry name" value="Pyr_nuc-diS_OxRdtase"/>
</dbReference>
<dbReference type="GO" id="GO:0016152">
    <property type="term" value="F:mercury (II) reductase (NADP+) activity"/>
    <property type="evidence" value="ECO:0007669"/>
    <property type="project" value="UniProtKB-UniRule"/>
</dbReference>
<dbReference type="GO" id="GO:0003955">
    <property type="term" value="F:NAD(P)H dehydrogenase (quinone) activity"/>
    <property type="evidence" value="ECO:0007669"/>
    <property type="project" value="TreeGrafter"/>
</dbReference>
<evidence type="ECO:0000256" key="12">
    <source>
        <dbReference type="ARBA" id="ARBA00023157"/>
    </source>
</evidence>
<evidence type="ECO:0000256" key="16">
    <source>
        <dbReference type="PIRNR" id="PIRNR000350"/>
    </source>
</evidence>
<dbReference type="Gene3D" id="3.30.390.30">
    <property type="match status" value="1"/>
</dbReference>
<comment type="subunit">
    <text evidence="2 16 19">Homodimer.</text>
</comment>
<dbReference type="InterPro" id="IPR012999">
    <property type="entry name" value="Pyr_OxRdtase_I_AS"/>
</dbReference>
<evidence type="ECO:0000256" key="17">
    <source>
        <dbReference type="PIRSR" id="PIRSR000350-3"/>
    </source>
</evidence>
<keyword evidence="17" id="KW-0547">Nucleotide-binding</keyword>
<dbReference type="Gene3D" id="3.50.50.60">
    <property type="entry name" value="FAD/NAD(P)-binding domain"/>
    <property type="match status" value="2"/>
</dbReference>
<dbReference type="SUPFAM" id="SSF55424">
    <property type="entry name" value="FAD/NAD-linked reductases, dimerisation (C-terminal) domain"/>
    <property type="match status" value="1"/>
</dbReference>
<keyword evidence="5 16" id="KW-0475">Mercuric resistance</keyword>
<keyword evidence="9 16" id="KW-0521">NADP</keyword>
<evidence type="ECO:0000256" key="14">
    <source>
        <dbReference type="ARBA" id="ARBA00031725"/>
    </source>
</evidence>
<feature type="binding site" evidence="17">
    <location>
        <position position="358"/>
    </location>
    <ligand>
        <name>NAD(+)</name>
        <dbReference type="ChEBI" id="CHEBI:57540"/>
    </ligand>
</feature>
<evidence type="ECO:0000256" key="6">
    <source>
        <dbReference type="ARBA" id="ARBA00022630"/>
    </source>
</evidence>
<dbReference type="PROSITE" id="PS50846">
    <property type="entry name" value="HMA_2"/>
    <property type="match status" value="1"/>
</dbReference>
<keyword evidence="8 16" id="KW-0274">FAD</keyword>
<dbReference type="InterPro" id="IPR021179">
    <property type="entry name" value="Mercury_reductase_MerA"/>
</dbReference>
<dbReference type="GO" id="GO:0006979">
    <property type="term" value="P:response to oxidative stress"/>
    <property type="evidence" value="ECO:0007669"/>
    <property type="project" value="UniProtKB-ARBA"/>
</dbReference>
<evidence type="ECO:0000256" key="13">
    <source>
        <dbReference type="ARBA" id="ARBA00023284"/>
    </source>
</evidence>
<proteinExistence type="inferred from homology"/>
<evidence type="ECO:0000256" key="4">
    <source>
        <dbReference type="ARBA" id="ARBA00014791"/>
    </source>
</evidence>
<dbReference type="GO" id="GO:0050661">
    <property type="term" value="F:NADP binding"/>
    <property type="evidence" value="ECO:0007669"/>
    <property type="project" value="InterPro"/>
</dbReference>
<dbReference type="EMBL" id="KX243406">
    <property type="protein sequence ID" value="APO16999.1"/>
    <property type="molecule type" value="Genomic_DNA"/>
</dbReference>
<evidence type="ECO:0000256" key="8">
    <source>
        <dbReference type="ARBA" id="ARBA00022827"/>
    </source>
</evidence>
<feature type="disulfide bond" description="Redox-active" evidence="18">
    <location>
        <begin position="133"/>
        <end position="138"/>
    </location>
</feature>
<dbReference type="NCBIfam" id="TIGR02053">
    <property type="entry name" value="MerA"/>
    <property type="match status" value="1"/>
</dbReference>
<feature type="domain" description="HMA" evidence="20">
    <location>
        <begin position="1"/>
        <end position="65"/>
    </location>
</feature>
<dbReference type="EMBL" id="KX243407">
    <property type="protein sequence ID" value="APO17086.1"/>
    <property type="molecule type" value="Genomic_DNA"/>
</dbReference>
<evidence type="ECO:0000256" key="9">
    <source>
        <dbReference type="ARBA" id="ARBA00022857"/>
    </source>
</evidence>
<evidence type="ECO:0000313" key="22">
    <source>
        <dbReference type="EMBL" id="APO16999.1"/>
    </source>
</evidence>
<sequence length="557" mass="59336">MILLSIEGMTCPSCVAHVKEALDAIEGVNKVEISYENARATITTNGGVSVTVLIGAIEALGYIAKESTGTAKEITSPNDCCDNENASNTESNQTQHVAIIGTGSGAFACAIKAAEGGAKVTLIEGADVIGGCCVNVGCVPSKILIRAAQLAQQQRNNPFTGLENHAPQLSRALLTQQQTARVEELRAAKYQNILETNPALSLLKGWAQFKNANTLIVRKNDGTEQAVHADKILIATGSTPTIPPIDGLTETPYWTSTEALFAQELPQHLVVIGSSVVALEIAQAYRRLGSEVTILARHTLLYREDPLLGEKLTGCFEKEGIRVLNSTQATKVTHDGSQFTLETNAGDLRCDRLLVSTGRHANTCQLNLGAVGVTTNKKGEIVVNERMETNVPGIYAAGDCCNMPQFVYVAAAAGSRSGINMTGGYAKLDLSTMPAVIFTDPQVATVGLTEEQANAQDIETDSRVLEMENVPRALANFETDGFIKLVTEKATGRLIGAQILAHEGGELIQSAALAIRNRMTVTELADQLFPYLTMVEGLKLCAQTFNKDVKELSCCAG</sequence>
<keyword evidence="7 16" id="KW-0479">Metal-binding</keyword>
<dbReference type="GeneID" id="99799318"/>
<evidence type="ECO:0000256" key="5">
    <source>
        <dbReference type="ARBA" id="ARBA00022466"/>
    </source>
</evidence>
<keyword evidence="12" id="KW-1015">Disulfide bond</keyword>
<dbReference type="AlphaFoldDB" id="A0A1L5JN69"/>
<evidence type="ECO:0000256" key="18">
    <source>
        <dbReference type="PIRSR" id="PIRSR000350-4"/>
    </source>
</evidence>